<dbReference type="PANTHER" id="PTHR45700">
    <property type="entry name" value="UBIQUITIN-PROTEIN LIGASE E3C"/>
    <property type="match status" value="1"/>
</dbReference>
<dbReference type="SMART" id="SM00119">
    <property type="entry name" value="HECTc"/>
    <property type="match status" value="1"/>
</dbReference>
<feature type="domain" description="Protein kinase" evidence="7">
    <location>
        <begin position="1"/>
        <end position="257"/>
    </location>
</feature>
<evidence type="ECO:0000259" key="7">
    <source>
        <dbReference type="PROSITE" id="PS50011"/>
    </source>
</evidence>
<dbReference type="InterPro" id="IPR035983">
    <property type="entry name" value="Hect_E3_ubiquitin_ligase"/>
</dbReference>
<accession>A0ABQ9X2D9</accession>
<dbReference type="Pfam" id="PF00632">
    <property type="entry name" value="HECT"/>
    <property type="match status" value="1"/>
</dbReference>
<dbReference type="InterPro" id="IPR011009">
    <property type="entry name" value="Kinase-like_dom_sf"/>
</dbReference>
<comment type="catalytic activity">
    <reaction evidence="1">
        <text>S-ubiquitinyl-[E2 ubiquitin-conjugating enzyme]-L-cysteine + [acceptor protein]-L-lysine = [E2 ubiquitin-conjugating enzyme]-L-cysteine + N(6)-ubiquitinyl-[acceptor protein]-L-lysine.</text>
        <dbReference type="EC" id="2.3.2.26"/>
    </reaction>
</comment>
<dbReference type="Pfam" id="PF00069">
    <property type="entry name" value="Pkinase"/>
    <property type="match status" value="1"/>
</dbReference>
<evidence type="ECO:0000256" key="5">
    <source>
        <dbReference type="PROSITE-ProRule" id="PRU00104"/>
    </source>
</evidence>
<dbReference type="SUPFAM" id="SSF56204">
    <property type="entry name" value="Hect, E3 ligase catalytic domain"/>
    <property type="match status" value="1"/>
</dbReference>
<comment type="caution">
    <text evidence="9">The sequence shown here is derived from an EMBL/GenBank/DDBJ whole genome shotgun (WGS) entry which is preliminary data.</text>
</comment>
<dbReference type="PROSITE" id="PS50011">
    <property type="entry name" value="PROTEIN_KINASE_DOM"/>
    <property type="match status" value="1"/>
</dbReference>
<dbReference type="Gene3D" id="3.90.1750.10">
    <property type="entry name" value="Hect, E3 ligase catalytic domains"/>
    <property type="match status" value="1"/>
</dbReference>
<feature type="active site" description="Glycyl thioester intermediate" evidence="5">
    <location>
        <position position="640"/>
    </location>
</feature>
<name>A0ABQ9X2D9_9EUKA</name>
<evidence type="ECO:0000313" key="10">
    <source>
        <dbReference type="Proteomes" id="UP001281761"/>
    </source>
</evidence>
<dbReference type="InterPro" id="IPR044611">
    <property type="entry name" value="E3A/B/C-like"/>
</dbReference>
<evidence type="ECO:0000259" key="8">
    <source>
        <dbReference type="PROSITE" id="PS50237"/>
    </source>
</evidence>
<reference evidence="9 10" key="1">
    <citation type="journal article" date="2022" name="bioRxiv">
        <title>Genomics of Preaxostyla Flagellates Illuminates Evolutionary Transitions and the Path Towards Mitochondrial Loss.</title>
        <authorList>
            <person name="Novak L.V.F."/>
            <person name="Treitli S.C."/>
            <person name="Pyrih J."/>
            <person name="Halakuc P."/>
            <person name="Pipaliya S.V."/>
            <person name="Vacek V."/>
            <person name="Brzon O."/>
            <person name="Soukal P."/>
            <person name="Eme L."/>
            <person name="Dacks J.B."/>
            <person name="Karnkowska A."/>
            <person name="Elias M."/>
            <person name="Hampl V."/>
        </authorList>
    </citation>
    <scope>NUCLEOTIDE SEQUENCE [LARGE SCALE GENOMIC DNA]</scope>
    <source>
        <strain evidence="9">NAU3</strain>
        <tissue evidence="9">Gut</tissue>
    </source>
</reference>
<keyword evidence="3 9" id="KW-0808">Transferase</keyword>
<evidence type="ECO:0000256" key="2">
    <source>
        <dbReference type="ARBA" id="ARBA00012485"/>
    </source>
</evidence>
<evidence type="ECO:0000256" key="6">
    <source>
        <dbReference type="SAM" id="MobiDB-lite"/>
    </source>
</evidence>
<dbReference type="GO" id="GO:0061630">
    <property type="term" value="F:ubiquitin protein ligase activity"/>
    <property type="evidence" value="ECO:0007669"/>
    <property type="project" value="UniProtKB-EC"/>
</dbReference>
<proteinExistence type="predicted"/>
<organism evidence="9 10">
    <name type="scientific">Blattamonas nauphoetae</name>
    <dbReference type="NCBI Taxonomy" id="2049346"/>
    <lineage>
        <taxon>Eukaryota</taxon>
        <taxon>Metamonada</taxon>
        <taxon>Preaxostyla</taxon>
        <taxon>Oxymonadida</taxon>
        <taxon>Blattamonas</taxon>
    </lineage>
</organism>
<evidence type="ECO:0000256" key="1">
    <source>
        <dbReference type="ARBA" id="ARBA00000885"/>
    </source>
</evidence>
<dbReference type="Gene3D" id="3.30.2160.10">
    <property type="entry name" value="Hect, E3 ligase catalytic domain"/>
    <property type="match status" value="1"/>
</dbReference>
<dbReference type="InterPro" id="IPR000719">
    <property type="entry name" value="Prot_kinase_dom"/>
</dbReference>
<feature type="domain" description="HECT" evidence="8">
    <location>
        <begin position="335"/>
        <end position="677"/>
    </location>
</feature>
<dbReference type="EC" id="2.3.2.26" evidence="2"/>
<dbReference type="EMBL" id="JARBJD010000248">
    <property type="protein sequence ID" value="KAK2945748.1"/>
    <property type="molecule type" value="Genomic_DNA"/>
</dbReference>
<evidence type="ECO:0000256" key="3">
    <source>
        <dbReference type="ARBA" id="ARBA00022679"/>
    </source>
</evidence>
<dbReference type="SUPFAM" id="SSF56112">
    <property type="entry name" value="Protein kinase-like (PK-like)"/>
    <property type="match status" value="1"/>
</dbReference>
<evidence type="ECO:0000256" key="4">
    <source>
        <dbReference type="ARBA" id="ARBA00022786"/>
    </source>
</evidence>
<feature type="region of interest" description="Disordered" evidence="6">
    <location>
        <begin position="265"/>
        <end position="287"/>
    </location>
</feature>
<dbReference type="Gene3D" id="1.10.510.10">
    <property type="entry name" value="Transferase(Phosphotransferase) domain 1"/>
    <property type="match status" value="1"/>
</dbReference>
<dbReference type="PANTHER" id="PTHR45700:SF2">
    <property type="entry name" value="UBIQUITIN-PROTEIN LIGASE E3C"/>
    <property type="match status" value="1"/>
</dbReference>
<keyword evidence="10" id="KW-1185">Reference proteome</keyword>
<dbReference type="InterPro" id="IPR000569">
    <property type="entry name" value="HECT_dom"/>
</dbReference>
<dbReference type="SMART" id="SM00220">
    <property type="entry name" value="S_TKc"/>
    <property type="match status" value="1"/>
</dbReference>
<keyword evidence="9" id="KW-0012">Acyltransferase</keyword>
<protein>
    <recommendedName>
        <fullName evidence="2">HECT-type E3 ubiquitin transferase</fullName>
        <ecNumber evidence="2">2.3.2.26</ecNumber>
    </recommendedName>
</protein>
<dbReference type="Gene3D" id="3.30.2410.10">
    <property type="entry name" value="Hect, E3 ligase catalytic domain"/>
    <property type="match status" value="1"/>
</dbReference>
<keyword evidence="4 5" id="KW-0833">Ubl conjugation pathway</keyword>
<evidence type="ECO:0000313" key="9">
    <source>
        <dbReference type="EMBL" id="KAK2945748.1"/>
    </source>
</evidence>
<gene>
    <name evidence="9" type="ORF">BLNAU_19304</name>
</gene>
<dbReference type="Proteomes" id="UP001281761">
    <property type="component" value="Unassembled WGS sequence"/>
</dbReference>
<sequence length="678" mass="77392">MSERDVLFAIHTNKKFTLEACKLTSETTPRVIRYRHNPDQVFLSQLEDERSDVSRAPAAAVVQYFRSGMIDRTYEALMDVDPETNLERLNAARNGRPWSQEELLKLIAQILQGLDILHKAEIVHRHLAPYYIYVPRDGPAKFSDLFHQSYCEYGETANDEFKADSIYRAPETLEERPVYDGRIDIWSIGVMMYELASGQFPFPQKNAYKIYFAIQRRKITPIPDSVPPTLRDIIGKMLTFDANERPNAETLLKEPCFSKYRPSLQQSSAAPKARVRPPPVVPRSSHFTDPYPTRRQKFLDALSAIQPVKLIGSCKVLFPSDANIEQSMVVMYQKTRAEILEPFYVMLEGTNAVDVNGIKRWFFTKLVEKLIDPTQLGLFWNDGSPDGKLTISSGTKYQAPEYFQIYKFAGLILGKALLERLNVPFRFNPFIWKQLQGLPMEPSDLKYVNQKMYNNMEEMRTFNQEAIDEAAPKWTCTLPDGSTADLIPGGGNERVLECDIADYVDLASLVTLNYYTPLLTAMRSELHALVPEHVLRLLSPEELELEVCGKAEIDVADWRKNTYYCETLRKNEKVIAAFWTVVDRSSNTIRQEILRLGTGLTNAPPTGFKDLKRTQMDRVGGFNMQALNTRQPVMPEGHMCYNRLDIPLLEDADILQAMIMKAIRNAAPPTDEGYAHAI</sequence>
<dbReference type="PROSITE" id="PS50237">
    <property type="entry name" value="HECT"/>
    <property type="match status" value="1"/>
</dbReference>